<evidence type="ECO:0008006" key="3">
    <source>
        <dbReference type="Google" id="ProtNLM"/>
    </source>
</evidence>
<dbReference type="EMBL" id="BAAATD010000013">
    <property type="protein sequence ID" value="GAA2627711.1"/>
    <property type="molecule type" value="Genomic_DNA"/>
</dbReference>
<reference evidence="2" key="1">
    <citation type="journal article" date="2019" name="Int. J. Syst. Evol. Microbiol.">
        <title>The Global Catalogue of Microorganisms (GCM) 10K type strain sequencing project: providing services to taxonomists for standard genome sequencing and annotation.</title>
        <authorList>
            <consortium name="The Broad Institute Genomics Platform"/>
            <consortium name="The Broad Institute Genome Sequencing Center for Infectious Disease"/>
            <person name="Wu L."/>
            <person name="Ma J."/>
        </authorList>
    </citation>
    <scope>NUCLEOTIDE SEQUENCE [LARGE SCALE GENOMIC DNA]</scope>
    <source>
        <strain evidence="2">JCM 6833</strain>
    </source>
</reference>
<dbReference type="Proteomes" id="UP001501509">
    <property type="component" value="Unassembled WGS sequence"/>
</dbReference>
<protein>
    <recommendedName>
        <fullName evidence="3">Prevent-host-death family protein</fullName>
    </recommendedName>
</protein>
<gene>
    <name evidence="1" type="ORF">GCM10010411_76120</name>
</gene>
<evidence type="ECO:0000313" key="2">
    <source>
        <dbReference type="Proteomes" id="UP001501509"/>
    </source>
</evidence>
<proteinExistence type="predicted"/>
<keyword evidence="2" id="KW-1185">Reference proteome</keyword>
<comment type="caution">
    <text evidence="1">The sequence shown here is derived from an EMBL/GenBank/DDBJ whole genome shotgun (WGS) entry which is preliminary data.</text>
</comment>
<accession>A0ABP6CVV1</accession>
<evidence type="ECO:0000313" key="1">
    <source>
        <dbReference type="EMBL" id="GAA2627711.1"/>
    </source>
</evidence>
<sequence length="165" mass="17755">MLTVANARIQLPKVLKTFREKGATAEPVIVGAHRVPEAVFMSFALFQQVASASPPLQVLTVGVARDQLSKILMTFRELSDAADPVAVGAGRRGKPPEPEGVLVSFERYTDLADAVDEVLSAPELKERLTRLQAKNSLPAITIEQLAARIGIDLPEDLEGRGEADS</sequence>
<name>A0ABP6CVV1_9ACTN</name>
<organism evidence="1 2">
    <name type="scientific">Actinomadura fulvescens</name>
    <dbReference type="NCBI Taxonomy" id="46160"/>
    <lineage>
        <taxon>Bacteria</taxon>
        <taxon>Bacillati</taxon>
        <taxon>Actinomycetota</taxon>
        <taxon>Actinomycetes</taxon>
        <taxon>Streptosporangiales</taxon>
        <taxon>Thermomonosporaceae</taxon>
        <taxon>Actinomadura</taxon>
    </lineage>
</organism>